<dbReference type="EMBL" id="CM037620">
    <property type="protein sequence ID" value="KAH7995203.1"/>
    <property type="molecule type" value="Genomic_DNA"/>
</dbReference>
<sequence length="97" mass="10842">MAALDHQGSQFDHLLGLRFWEEERIAGAVYHDIKGSPIRFTQELQQFAHPTITALDTTDVAAEALITMAVDSWAFFRIKSDLPSKKSMMESSPSSDT</sequence>
<accession>A0ACB8ES99</accession>
<name>A0ACB8ES99_9SAUR</name>
<organism evidence="1 2">
    <name type="scientific">Sphaerodactylus townsendi</name>
    <dbReference type="NCBI Taxonomy" id="933632"/>
    <lineage>
        <taxon>Eukaryota</taxon>
        <taxon>Metazoa</taxon>
        <taxon>Chordata</taxon>
        <taxon>Craniata</taxon>
        <taxon>Vertebrata</taxon>
        <taxon>Euteleostomi</taxon>
        <taxon>Lepidosauria</taxon>
        <taxon>Squamata</taxon>
        <taxon>Bifurcata</taxon>
        <taxon>Gekkota</taxon>
        <taxon>Sphaerodactylidae</taxon>
        <taxon>Sphaerodactylus</taxon>
    </lineage>
</organism>
<evidence type="ECO:0000313" key="1">
    <source>
        <dbReference type="EMBL" id="KAH7995203.1"/>
    </source>
</evidence>
<keyword evidence="2" id="KW-1185">Reference proteome</keyword>
<proteinExistence type="predicted"/>
<dbReference type="Proteomes" id="UP000827872">
    <property type="component" value="Linkage Group LG07"/>
</dbReference>
<reference evidence="1" key="1">
    <citation type="submission" date="2021-08" db="EMBL/GenBank/DDBJ databases">
        <title>The first chromosome-level gecko genome reveals the dynamic sex chromosomes of Neotropical dwarf geckos (Sphaerodactylidae: Sphaerodactylus).</title>
        <authorList>
            <person name="Pinto B.J."/>
            <person name="Keating S.E."/>
            <person name="Gamble T."/>
        </authorList>
    </citation>
    <scope>NUCLEOTIDE SEQUENCE</scope>
    <source>
        <strain evidence="1">TG3544</strain>
    </source>
</reference>
<comment type="caution">
    <text evidence="1">The sequence shown here is derived from an EMBL/GenBank/DDBJ whole genome shotgun (WGS) entry which is preliminary data.</text>
</comment>
<evidence type="ECO:0000313" key="2">
    <source>
        <dbReference type="Proteomes" id="UP000827872"/>
    </source>
</evidence>
<gene>
    <name evidence="1" type="ORF">K3G42_022846</name>
</gene>
<protein>
    <submittedName>
        <fullName evidence="1">Uncharacterized protein</fullName>
    </submittedName>
</protein>